<organism evidence="1 2">
    <name type="scientific">Lolium multiflorum</name>
    <name type="common">Italian ryegrass</name>
    <name type="synonym">Lolium perenne subsp. multiflorum</name>
    <dbReference type="NCBI Taxonomy" id="4521"/>
    <lineage>
        <taxon>Eukaryota</taxon>
        <taxon>Viridiplantae</taxon>
        <taxon>Streptophyta</taxon>
        <taxon>Embryophyta</taxon>
        <taxon>Tracheophyta</taxon>
        <taxon>Spermatophyta</taxon>
        <taxon>Magnoliopsida</taxon>
        <taxon>Liliopsida</taxon>
        <taxon>Poales</taxon>
        <taxon>Poaceae</taxon>
        <taxon>BOP clade</taxon>
        <taxon>Pooideae</taxon>
        <taxon>Poodae</taxon>
        <taxon>Poeae</taxon>
        <taxon>Poeae Chloroplast Group 2 (Poeae type)</taxon>
        <taxon>Loliodinae</taxon>
        <taxon>Loliinae</taxon>
        <taxon>Lolium</taxon>
    </lineage>
</organism>
<comment type="caution">
    <text evidence="1">The sequence shown here is derived from an EMBL/GenBank/DDBJ whole genome shotgun (WGS) entry which is preliminary data.</text>
</comment>
<dbReference type="EMBL" id="JAUUTY010000004">
    <property type="protein sequence ID" value="KAK1641961.1"/>
    <property type="molecule type" value="Genomic_DNA"/>
</dbReference>
<proteinExistence type="predicted"/>
<accession>A0AAD8RXK5</accession>
<protein>
    <submittedName>
        <fullName evidence="1">Uncharacterized protein</fullName>
    </submittedName>
</protein>
<keyword evidence="2" id="KW-1185">Reference proteome</keyword>
<gene>
    <name evidence="1" type="ORF">QYE76_059766</name>
</gene>
<evidence type="ECO:0000313" key="1">
    <source>
        <dbReference type="EMBL" id="KAK1641961.1"/>
    </source>
</evidence>
<evidence type="ECO:0000313" key="2">
    <source>
        <dbReference type="Proteomes" id="UP001231189"/>
    </source>
</evidence>
<name>A0AAD8RXK5_LOLMU</name>
<sequence length="116" mass="12167">MLVVNTNRGGHAVFGLYIAKALLAARYAVTLMLAAENPNTVAGKIFNCVSDRAVALHGLAKMCAAAADTTTAEIVHYNPAAADLDIKKAFALLLFPPPLVPLLSTTSFARPHPPTV</sequence>
<dbReference type="Proteomes" id="UP001231189">
    <property type="component" value="Unassembled WGS sequence"/>
</dbReference>
<dbReference type="AlphaFoldDB" id="A0AAD8RXK5"/>
<reference evidence="1" key="1">
    <citation type="submission" date="2023-07" db="EMBL/GenBank/DDBJ databases">
        <title>A chromosome-level genome assembly of Lolium multiflorum.</title>
        <authorList>
            <person name="Chen Y."/>
            <person name="Copetti D."/>
            <person name="Kolliker R."/>
            <person name="Studer B."/>
        </authorList>
    </citation>
    <scope>NUCLEOTIDE SEQUENCE</scope>
    <source>
        <strain evidence="1">02402/16</strain>
        <tissue evidence="1">Leaf</tissue>
    </source>
</reference>